<sequence length="369" mass="43463">MNQSYLENLPIEIKEQIFQYLSSSDILNLALVSKNLNESVGNCRKCMEKYWIKFYTFNLKDLDSLENSCRHYVKLKINRVKTDDYFDYLIDLNQCWKKVLVYNCEFQYAEKYLKLIKAIADHVEELEVAVIEVLCFENFEDVNIKFPALKRIMLRNMPSNTMEIFVKSCDNLEVATFDIANEMKSFRPLRELMKEFLRNSKKLKHLQLGPNYIRALFSENEALNVDFQLTHLLLKLPIANDLPDIAYDKIVEFLRTQLKIEWIITMELLNDDILHVIWNELNSIKRASFIGLVELFELEMGFDLQPKMSITKLDLISRKVLISQLGKLLRAAPCVDCLHVCILNRHMMGTIARESFSVKNLFYEHIEED</sequence>
<reference evidence="2" key="1">
    <citation type="submission" date="2022-01" db="EMBL/GenBank/DDBJ databases">
        <authorList>
            <person name="King R."/>
        </authorList>
    </citation>
    <scope>NUCLEOTIDE SEQUENCE</scope>
</reference>
<dbReference type="Gene3D" id="1.20.1280.50">
    <property type="match status" value="1"/>
</dbReference>
<reference evidence="2" key="2">
    <citation type="submission" date="2022-10" db="EMBL/GenBank/DDBJ databases">
        <authorList>
            <consortium name="ENA_rothamsted_submissions"/>
            <consortium name="culmorum"/>
            <person name="King R."/>
        </authorList>
    </citation>
    <scope>NUCLEOTIDE SEQUENCE</scope>
</reference>
<dbReference type="EMBL" id="OU895877">
    <property type="protein sequence ID" value="CAG9800182.1"/>
    <property type="molecule type" value="Genomic_DNA"/>
</dbReference>
<evidence type="ECO:0000313" key="3">
    <source>
        <dbReference type="Proteomes" id="UP001153620"/>
    </source>
</evidence>
<feature type="domain" description="F-box" evidence="1">
    <location>
        <begin position="3"/>
        <end position="54"/>
    </location>
</feature>
<evidence type="ECO:0000313" key="2">
    <source>
        <dbReference type="EMBL" id="CAG9800182.1"/>
    </source>
</evidence>
<proteinExistence type="predicted"/>
<name>A0A9N9WQF9_9DIPT</name>
<keyword evidence="3" id="KW-1185">Reference proteome</keyword>
<dbReference type="Pfam" id="PF00646">
    <property type="entry name" value="F-box"/>
    <property type="match status" value="1"/>
</dbReference>
<dbReference type="Proteomes" id="UP001153620">
    <property type="component" value="Chromosome 1"/>
</dbReference>
<dbReference type="SMART" id="SM00256">
    <property type="entry name" value="FBOX"/>
    <property type="match status" value="1"/>
</dbReference>
<dbReference type="InterPro" id="IPR001810">
    <property type="entry name" value="F-box_dom"/>
</dbReference>
<accession>A0A9N9WQF9</accession>
<organism evidence="2 3">
    <name type="scientific">Chironomus riparius</name>
    <dbReference type="NCBI Taxonomy" id="315576"/>
    <lineage>
        <taxon>Eukaryota</taxon>
        <taxon>Metazoa</taxon>
        <taxon>Ecdysozoa</taxon>
        <taxon>Arthropoda</taxon>
        <taxon>Hexapoda</taxon>
        <taxon>Insecta</taxon>
        <taxon>Pterygota</taxon>
        <taxon>Neoptera</taxon>
        <taxon>Endopterygota</taxon>
        <taxon>Diptera</taxon>
        <taxon>Nematocera</taxon>
        <taxon>Chironomoidea</taxon>
        <taxon>Chironomidae</taxon>
        <taxon>Chironominae</taxon>
        <taxon>Chironomus</taxon>
    </lineage>
</organism>
<dbReference type="CDD" id="cd09917">
    <property type="entry name" value="F-box_SF"/>
    <property type="match status" value="1"/>
</dbReference>
<dbReference type="OrthoDB" id="9970076at2759"/>
<gene>
    <name evidence="2" type="ORF">CHIRRI_LOCUS3132</name>
</gene>
<evidence type="ECO:0000259" key="1">
    <source>
        <dbReference type="PROSITE" id="PS50181"/>
    </source>
</evidence>
<dbReference type="InterPro" id="IPR036047">
    <property type="entry name" value="F-box-like_dom_sf"/>
</dbReference>
<dbReference type="PROSITE" id="PS50181">
    <property type="entry name" value="FBOX"/>
    <property type="match status" value="1"/>
</dbReference>
<protein>
    <recommendedName>
        <fullName evidence="1">F-box domain-containing protein</fullName>
    </recommendedName>
</protein>
<dbReference type="AlphaFoldDB" id="A0A9N9WQF9"/>
<dbReference type="SUPFAM" id="SSF81383">
    <property type="entry name" value="F-box domain"/>
    <property type="match status" value="1"/>
</dbReference>